<dbReference type="Gene3D" id="3.30.450.180">
    <property type="match status" value="1"/>
</dbReference>
<dbReference type="InterPro" id="IPR010982">
    <property type="entry name" value="Lambda_DNA-bd_dom_sf"/>
</dbReference>
<reference evidence="2 3" key="1">
    <citation type="submission" date="2024-10" db="EMBL/GenBank/DDBJ databases">
        <title>The Natural Products Discovery Center: Release of the First 8490 Sequenced Strains for Exploring Actinobacteria Biosynthetic Diversity.</title>
        <authorList>
            <person name="Kalkreuter E."/>
            <person name="Kautsar S.A."/>
            <person name="Yang D."/>
            <person name="Bader C.D."/>
            <person name="Teijaro C.N."/>
            <person name="Fluegel L."/>
            <person name="Davis C.M."/>
            <person name="Simpson J.R."/>
            <person name="Lauterbach L."/>
            <person name="Steele A.D."/>
            <person name="Gui C."/>
            <person name="Meng S."/>
            <person name="Li G."/>
            <person name="Viehrig K."/>
            <person name="Ye F."/>
            <person name="Su P."/>
            <person name="Kiefer A.F."/>
            <person name="Nichols A."/>
            <person name="Cepeda A.J."/>
            <person name="Yan W."/>
            <person name="Fan B."/>
            <person name="Jiang Y."/>
            <person name="Adhikari A."/>
            <person name="Zheng C.-J."/>
            <person name="Schuster L."/>
            <person name="Cowan T.M."/>
            <person name="Smanski M.J."/>
            <person name="Chevrette M.G."/>
            <person name="De Carvalho L.P.S."/>
            <person name="Shen B."/>
        </authorList>
    </citation>
    <scope>NUCLEOTIDE SEQUENCE [LARGE SCALE GENOMIC DNA]</scope>
    <source>
        <strain evidence="2 3">NPDC051599</strain>
    </source>
</reference>
<dbReference type="InterPro" id="IPR041413">
    <property type="entry name" value="MLTR_LBD"/>
</dbReference>
<dbReference type="SMART" id="SM00530">
    <property type="entry name" value="HTH_XRE"/>
    <property type="match status" value="1"/>
</dbReference>
<accession>A0ABW7Y8W1</accession>
<evidence type="ECO:0000259" key="1">
    <source>
        <dbReference type="PROSITE" id="PS50943"/>
    </source>
</evidence>
<dbReference type="CDD" id="cd00093">
    <property type="entry name" value="HTH_XRE"/>
    <property type="match status" value="1"/>
</dbReference>
<dbReference type="Proteomes" id="UP001612415">
    <property type="component" value="Unassembled WGS sequence"/>
</dbReference>
<dbReference type="PANTHER" id="PTHR35010:SF2">
    <property type="entry name" value="BLL4672 PROTEIN"/>
    <property type="match status" value="1"/>
</dbReference>
<dbReference type="Gene3D" id="1.10.260.40">
    <property type="entry name" value="lambda repressor-like DNA-binding domains"/>
    <property type="match status" value="1"/>
</dbReference>
<dbReference type="Pfam" id="PF17765">
    <property type="entry name" value="MLTR_LBD"/>
    <property type="match status" value="1"/>
</dbReference>
<dbReference type="PANTHER" id="PTHR35010">
    <property type="entry name" value="BLL4672 PROTEIN-RELATED"/>
    <property type="match status" value="1"/>
</dbReference>
<dbReference type="RefSeq" id="WP_398659333.1">
    <property type="nucleotide sequence ID" value="NZ_JBITDC010000012.1"/>
</dbReference>
<evidence type="ECO:0000313" key="3">
    <source>
        <dbReference type="Proteomes" id="UP001612415"/>
    </source>
</evidence>
<dbReference type="SUPFAM" id="SSF47413">
    <property type="entry name" value="lambda repressor-like DNA-binding domains"/>
    <property type="match status" value="1"/>
</dbReference>
<dbReference type="Pfam" id="PF13560">
    <property type="entry name" value="HTH_31"/>
    <property type="match status" value="1"/>
</dbReference>
<evidence type="ECO:0000313" key="2">
    <source>
        <dbReference type="EMBL" id="MFI5678819.1"/>
    </source>
</evidence>
<protein>
    <submittedName>
        <fullName evidence="2">Helix-turn-helix domain-containing protein</fullName>
    </submittedName>
</protein>
<dbReference type="PROSITE" id="PS50943">
    <property type="entry name" value="HTH_CROC1"/>
    <property type="match status" value="1"/>
</dbReference>
<gene>
    <name evidence="2" type="ORF">ACIA8P_29850</name>
</gene>
<sequence>MNETPTLAVLLRSWRARLQPSDVGLPPQSGARRTAGLRREEVAELALISPDYIKRIEQGRAHPSGPVLRALAEALRLSPAEYELACRLAGLASDRDGLVPQRIGPSVQRLIDRLGDAPIAVFDAAWTHLDHNDLWPALTGVDWRGRRGRTANIVWMTFVEEVVSVRHPYPDEHKASLVADLRDVAGRYPADRELKEMINELRSRSEEFARLWASGAVGHHKSARKTIDHPQVGPIELDCDVLSAHGSDVRIVVFTADPGSEAATKLRLLSVLAGENTLAPAEPESA</sequence>
<dbReference type="InterPro" id="IPR001387">
    <property type="entry name" value="Cro/C1-type_HTH"/>
</dbReference>
<organism evidence="2 3">
    <name type="scientific">Streptomyces cellulosae</name>
    <dbReference type="NCBI Taxonomy" id="1968"/>
    <lineage>
        <taxon>Bacteria</taxon>
        <taxon>Bacillati</taxon>
        <taxon>Actinomycetota</taxon>
        <taxon>Actinomycetes</taxon>
        <taxon>Kitasatosporales</taxon>
        <taxon>Streptomycetaceae</taxon>
        <taxon>Streptomyces</taxon>
    </lineage>
</organism>
<dbReference type="EMBL" id="JBITDC010000012">
    <property type="protein sequence ID" value="MFI5678819.1"/>
    <property type="molecule type" value="Genomic_DNA"/>
</dbReference>
<feature type="domain" description="HTH cro/C1-type" evidence="1">
    <location>
        <begin position="31"/>
        <end position="82"/>
    </location>
</feature>
<proteinExistence type="predicted"/>
<comment type="caution">
    <text evidence="2">The sequence shown here is derived from an EMBL/GenBank/DDBJ whole genome shotgun (WGS) entry which is preliminary data.</text>
</comment>
<keyword evidence="3" id="KW-1185">Reference proteome</keyword>
<name>A0ABW7Y8W1_STRCE</name>